<dbReference type="AlphaFoldDB" id="A0A418WJW8"/>
<organism evidence="4 5">
    <name type="scientific">Oleomonas cavernae</name>
    <dbReference type="NCBI Taxonomy" id="2320859"/>
    <lineage>
        <taxon>Bacteria</taxon>
        <taxon>Pseudomonadati</taxon>
        <taxon>Pseudomonadota</taxon>
        <taxon>Alphaproteobacteria</taxon>
        <taxon>Acetobacterales</taxon>
        <taxon>Acetobacteraceae</taxon>
        <taxon>Oleomonas</taxon>
    </lineage>
</organism>
<dbReference type="InterPro" id="IPR001647">
    <property type="entry name" value="HTH_TetR"/>
</dbReference>
<gene>
    <name evidence="4" type="ORF">D3874_21370</name>
</gene>
<dbReference type="Gene3D" id="1.10.357.10">
    <property type="entry name" value="Tetracycline Repressor, domain 2"/>
    <property type="match status" value="1"/>
</dbReference>
<comment type="caution">
    <text evidence="4">The sequence shown here is derived from an EMBL/GenBank/DDBJ whole genome shotgun (WGS) entry which is preliminary data.</text>
</comment>
<dbReference type="PANTHER" id="PTHR43479:SF11">
    <property type="entry name" value="ACREF_ENVCD OPERON REPRESSOR-RELATED"/>
    <property type="match status" value="1"/>
</dbReference>
<evidence type="ECO:0000259" key="3">
    <source>
        <dbReference type="PROSITE" id="PS50977"/>
    </source>
</evidence>
<dbReference type="PROSITE" id="PS50977">
    <property type="entry name" value="HTH_TETR_2"/>
    <property type="match status" value="1"/>
</dbReference>
<sequence length="242" mass="26847">MHNSRHQRIYGTWIVLPYRWCAVRPRTRQSRWCRHGRAAVVWHDWGADRWERRKMESRARLLQAAFVLVAERGFANFAVGEVTEAADVGLGTFYNHFSSKEEIHKALLENLIGDLDLAMEGAKGSADSPAACVKAYISQILRRANDDSHWSMFISNLGPYQVEIIEHLDASLRRLAGDPTNTAQAPDVTAPGKFIVVSCAVLGMLIRFGAGRSVCGNLPTCAPDSALVDKATTELLRIVAES</sequence>
<keyword evidence="1 2" id="KW-0238">DNA-binding</keyword>
<accession>A0A418WJW8</accession>
<protein>
    <submittedName>
        <fullName evidence="4">TetR/AcrR family transcriptional regulator</fullName>
    </submittedName>
</protein>
<keyword evidence="5" id="KW-1185">Reference proteome</keyword>
<dbReference type="PANTHER" id="PTHR43479">
    <property type="entry name" value="ACREF/ENVCD OPERON REPRESSOR-RELATED"/>
    <property type="match status" value="1"/>
</dbReference>
<dbReference type="SUPFAM" id="SSF46689">
    <property type="entry name" value="Homeodomain-like"/>
    <property type="match status" value="1"/>
</dbReference>
<evidence type="ECO:0000256" key="1">
    <source>
        <dbReference type="ARBA" id="ARBA00023125"/>
    </source>
</evidence>
<dbReference type="Pfam" id="PF00440">
    <property type="entry name" value="TetR_N"/>
    <property type="match status" value="1"/>
</dbReference>
<evidence type="ECO:0000256" key="2">
    <source>
        <dbReference type="PROSITE-ProRule" id="PRU00335"/>
    </source>
</evidence>
<dbReference type="InterPro" id="IPR050624">
    <property type="entry name" value="HTH-type_Tx_Regulator"/>
</dbReference>
<dbReference type="PRINTS" id="PR00455">
    <property type="entry name" value="HTHTETR"/>
</dbReference>
<evidence type="ECO:0000313" key="5">
    <source>
        <dbReference type="Proteomes" id="UP000284605"/>
    </source>
</evidence>
<dbReference type="InterPro" id="IPR009057">
    <property type="entry name" value="Homeodomain-like_sf"/>
</dbReference>
<dbReference type="Proteomes" id="UP000284605">
    <property type="component" value="Unassembled WGS sequence"/>
</dbReference>
<name>A0A418WJW8_9PROT</name>
<dbReference type="OrthoDB" id="9811084at2"/>
<feature type="domain" description="HTH tetR-type" evidence="3">
    <location>
        <begin position="55"/>
        <end position="115"/>
    </location>
</feature>
<reference evidence="4 5" key="1">
    <citation type="submission" date="2018-09" db="EMBL/GenBank/DDBJ databases">
        <authorList>
            <person name="Zhu H."/>
        </authorList>
    </citation>
    <scope>NUCLEOTIDE SEQUENCE [LARGE SCALE GENOMIC DNA]</scope>
    <source>
        <strain evidence="4 5">K1W22B-8</strain>
    </source>
</reference>
<feature type="DNA-binding region" description="H-T-H motif" evidence="2">
    <location>
        <begin position="78"/>
        <end position="97"/>
    </location>
</feature>
<dbReference type="EMBL" id="QYUK01000011">
    <property type="protein sequence ID" value="RJF90119.1"/>
    <property type="molecule type" value="Genomic_DNA"/>
</dbReference>
<dbReference type="GO" id="GO:0003677">
    <property type="term" value="F:DNA binding"/>
    <property type="evidence" value="ECO:0007669"/>
    <property type="project" value="UniProtKB-UniRule"/>
</dbReference>
<evidence type="ECO:0000313" key="4">
    <source>
        <dbReference type="EMBL" id="RJF90119.1"/>
    </source>
</evidence>
<proteinExistence type="predicted"/>